<organism evidence="1 2">
    <name type="scientific">Candidatus Cerribacteria bacterium 'Amazon FNV 2010 28 9'</name>
    <dbReference type="NCBI Taxonomy" id="2081795"/>
    <lineage>
        <taxon>Bacteria</taxon>
        <taxon>Candidatus Cerribacteria</taxon>
    </lineage>
</organism>
<dbReference type="AlphaFoldDB" id="A0A317JPY3"/>
<accession>A0A317JPY3</accession>
<evidence type="ECO:0000313" key="1">
    <source>
        <dbReference type="EMBL" id="PWU23878.1"/>
    </source>
</evidence>
<protein>
    <submittedName>
        <fullName evidence="1">Uncharacterized protein</fullName>
    </submittedName>
</protein>
<dbReference type="Proteomes" id="UP000246104">
    <property type="component" value="Unassembled WGS sequence"/>
</dbReference>
<evidence type="ECO:0000313" key="2">
    <source>
        <dbReference type="Proteomes" id="UP000246104"/>
    </source>
</evidence>
<proteinExistence type="predicted"/>
<sequence>MNIIEKIRKSLLGKEDPDWSIQDVHTTPSEQTVHIPLSEQQLGSLQEYANTQYTDVMDILLTFVSAAICRAEGKNIVLCIKHEDGSFTELDFPKGTKPRS</sequence>
<dbReference type="EMBL" id="PSRQ01000021">
    <property type="protein sequence ID" value="PWU23878.1"/>
    <property type="molecule type" value="Genomic_DNA"/>
</dbReference>
<gene>
    <name evidence="1" type="ORF">C5B42_01425</name>
</gene>
<name>A0A317JPY3_9BACT</name>
<reference evidence="1 2" key="1">
    <citation type="submission" date="2018-02" db="EMBL/GenBank/DDBJ databases">
        <title>Genomic Reconstructions from Amazon Rainforest and Pasture Soil Reveal Novel Insights into the Physiology of Candidate Phyla in Tropical Sites.</title>
        <authorList>
            <person name="Kroeger M.E."/>
            <person name="Delmont T."/>
            <person name="Eren A.M."/>
            <person name="Guo J."/>
            <person name="Meyer K.M."/>
            <person name="Khan K."/>
            <person name="Rodrigues J.L.M."/>
            <person name="Bohannan B.J.M."/>
            <person name="Tringe S."/>
            <person name="Borges C.D."/>
            <person name="Tiedje J."/>
            <person name="Tsai S.M."/>
            <person name="Nusslein K."/>
        </authorList>
    </citation>
    <scope>NUCLEOTIDE SEQUENCE [LARGE SCALE GENOMIC DNA]</scope>
    <source>
        <strain evidence="1">Amazon FNV 2010 28 9</strain>
    </source>
</reference>
<comment type="caution">
    <text evidence="1">The sequence shown here is derived from an EMBL/GenBank/DDBJ whole genome shotgun (WGS) entry which is preliminary data.</text>
</comment>